<proteinExistence type="predicted"/>
<dbReference type="EMBL" id="CM047740">
    <property type="protein sequence ID" value="KAJ0039947.1"/>
    <property type="molecule type" value="Genomic_DNA"/>
</dbReference>
<comment type="caution">
    <text evidence="1">The sequence shown here is derived from an EMBL/GenBank/DDBJ whole genome shotgun (WGS) entry which is preliminary data.</text>
</comment>
<sequence length="77" mass="8532">MPWTASRPLSLTAFPLSPVMHLVRELSNNNITGEIPVALGNLTNLVSLDLYLNSFSGPIPDSFGKLTKLRFLYNLFP</sequence>
<keyword evidence="2" id="KW-1185">Reference proteome</keyword>
<protein>
    <submittedName>
        <fullName evidence="1">Uncharacterized protein</fullName>
    </submittedName>
</protein>
<evidence type="ECO:0000313" key="1">
    <source>
        <dbReference type="EMBL" id="KAJ0039947.1"/>
    </source>
</evidence>
<evidence type="ECO:0000313" key="2">
    <source>
        <dbReference type="Proteomes" id="UP001163603"/>
    </source>
</evidence>
<organism evidence="1 2">
    <name type="scientific">Pistacia integerrima</name>
    <dbReference type="NCBI Taxonomy" id="434235"/>
    <lineage>
        <taxon>Eukaryota</taxon>
        <taxon>Viridiplantae</taxon>
        <taxon>Streptophyta</taxon>
        <taxon>Embryophyta</taxon>
        <taxon>Tracheophyta</taxon>
        <taxon>Spermatophyta</taxon>
        <taxon>Magnoliopsida</taxon>
        <taxon>eudicotyledons</taxon>
        <taxon>Gunneridae</taxon>
        <taxon>Pentapetalae</taxon>
        <taxon>rosids</taxon>
        <taxon>malvids</taxon>
        <taxon>Sapindales</taxon>
        <taxon>Anacardiaceae</taxon>
        <taxon>Pistacia</taxon>
    </lineage>
</organism>
<gene>
    <name evidence="1" type="ORF">Pint_26899</name>
</gene>
<accession>A0ACC0YQY4</accession>
<reference evidence="2" key="1">
    <citation type="journal article" date="2023" name="G3 (Bethesda)">
        <title>Genome assembly and association tests identify interacting loci associated with vigor, precocity, and sex in interspecific pistachio rootstocks.</title>
        <authorList>
            <person name="Palmer W."/>
            <person name="Jacygrad E."/>
            <person name="Sagayaradj S."/>
            <person name="Cavanaugh K."/>
            <person name="Han R."/>
            <person name="Bertier L."/>
            <person name="Beede B."/>
            <person name="Kafkas S."/>
            <person name="Golino D."/>
            <person name="Preece J."/>
            <person name="Michelmore R."/>
        </authorList>
    </citation>
    <scope>NUCLEOTIDE SEQUENCE [LARGE SCALE GENOMIC DNA]</scope>
</reference>
<dbReference type="Proteomes" id="UP001163603">
    <property type="component" value="Chromosome 5"/>
</dbReference>
<name>A0ACC0YQY4_9ROSI</name>